<keyword evidence="4" id="KW-1185">Reference proteome</keyword>
<protein>
    <recommendedName>
        <fullName evidence="2">Cell cycle checkpoint control protein</fullName>
    </recommendedName>
</protein>
<evidence type="ECO:0000256" key="1">
    <source>
        <dbReference type="ARBA" id="ARBA00008494"/>
    </source>
</evidence>
<dbReference type="InterPro" id="IPR026584">
    <property type="entry name" value="Rad9"/>
</dbReference>
<dbReference type="SUPFAM" id="SSF55979">
    <property type="entry name" value="DNA clamp"/>
    <property type="match status" value="1"/>
</dbReference>
<organism evidence="4 5">
    <name type="scientific">Gekko japonicus</name>
    <name type="common">Schlegel's Japanese gecko</name>
    <dbReference type="NCBI Taxonomy" id="146911"/>
    <lineage>
        <taxon>Eukaryota</taxon>
        <taxon>Metazoa</taxon>
        <taxon>Chordata</taxon>
        <taxon>Craniata</taxon>
        <taxon>Vertebrata</taxon>
        <taxon>Euteleostomi</taxon>
        <taxon>Lepidosauria</taxon>
        <taxon>Squamata</taxon>
        <taxon>Bifurcata</taxon>
        <taxon>Gekkota</taxon>
        <taxon>Gekkonidae</taxon>
        <taxon>Gekkoninae</taxon>
        <taxon>Gekko</taxon>
    </lineage>
</organism>
<dbReference type="InterPro" id="IPR046938">
    <property type="entry name" value="DNA_clamp_sf"/>
</dbReference>
<sequence>MKCGMGGPLVRVFGRAIYALARISDEFWFDPIEKGLFLRSVNSSRSAYACVFFSSMFFQHYSWRNSTEQCLNENSIRLRCKLTIKAVLPIFRYSNSLEKNVDKCNIYTNFKDCHVVFQLFCKHGIVKTHNLSFQECEPLQAVFAKHLCPNVLKVHSRQLSDILIHFPTYQDEVTLSVTPLKACFKTYVEDEMDFTKAMRTEIHLEPEEFEYFQVGVDSEVTFCLKELKGLLAFADILSASVTVHLDVSGKPVAFSIEDMMVEASFVLATLADTENKEPSPHSPRLSQGQKRSPALRRSKGGTLIPSTGVPGPTPARTTAEDATAVGEAVPTRPDYSEFHSLFFGAVSSQEPDTPRAFHSLATASDTEEDFCSGQLSQSF</sequence>
<proteinExistence type="inferred from homology"/>
<dbReference type="PANTHER" id="PTHR15237">
    <property type="entry name" value="DNA REPAIR PROTEIN RAD9"/>
    <property type="match status" value="1"/>
</dbReference>
<dbReference type="RefSeq" id="XP_015273127.1">
    <property type="nucleotide sequence ID" value="XM_015417641.1"/>
</dbReference>
<accession>A0ABM1KHE0</accession>
<dbReference type="PANTHER" id="PTHR15237:SF2">
    <property type="entry name" value="CELL CYCLE CHECKPOINT CONTROL PROTEIN RAD9B"/>
    <property type="match status" value="1"/>
</dbReference>
<gene>
    <name evidence="5" type="primary">RAD9B</name>
</gene>
<dbReference type="Pfam" id="PF04139">
    <property type="entry name" value="Rad9"/>
    <property type="match status" value="1"/>
</dbReference>
<feature type="region of interest" description="Disordered" evidence="3">
    <location>
        <begin position="274"/>
        <end position="325"/>
    </location>
</feature>
<name>A0ABM1KHE0_GEKJA</name>
<comment type="similarity">
    <text evidence="1 2">Belongs to the rad9 family.</text>
</comment>
<dbReference type="Proteomes" id="UP000694871">
    <property type="component" value="Unplaced"/>
</dbReference>
<evidence type="ECO:0000256" key="3">
    <source>
        <dbReference type="SAM" id="MobiDB-lite"/>
    </source>
</evidence>
<dbReference type="CDD" id="cd00577">
    <property type="entry name" value="PCNA"/>
    <property type="match status" value="1"/>
</dbReference>
<dbReference type="GeneID" id="107115870"/>
<evidence type="ECO:0000256" key="2">
    <source>
        <dbReference type="PIRNR" id="PIRNR009303"/>
    </source>
</evidence>
<dbReference type="PIRSF" id="PIRSF009303">
    <property type="entry name" value="Cell_cycle_RAD9"/>
    <property type="match status" value="1"/>
</dbReference>
<evidence type="ECO:0000313" key="5">
    <source>
        <dbReference type="RefSeq" id="XP_015273127.1"/>
    </source>
</evidence>
<dbReference type="Gene3D" id="3.70.10.10">
    <property type="match status" value="1"/>
</dbReference>
<dbReference type="InterPro" id="IPR007268">
    <property type="entry name" value="Rad9/Ddc1"/>
</dbReference>
<reference evidence="5" key="1">
    <citation type="submission" date="2025-08" db="UniProtKB">
        <authorList>
            <consortium name="RefSeq"/>
        </authorList>
    </citation>
    <scope>IDENTIFICATION</scope>
</reference>
<evidence type="ECO:0000313" key="4">
    <source>
        <dbReference type="Proteomes" id="UP000694871"/>
    </source>
</evidence>